<dbReference type="SUPFAM" id="SSF56731">
    <property type="entry name" value="DNA primase core"/>
    <property type="match status" value="1"/>
</dbReference>
<keyword evidence="10 12" id="KW-0238">DNA-binding</keyword>
<gene>
    <name evidence="12 15" type="primary">dnaG</name>
    <name evidence="15" type="ORF">LSG31_13435</name>
</gene>
<dbReference type="InterPro" id="IPR030846">
    <property type="entry name" value="DnaG_bac"/>
</dbReference>
<evidence type="ECO:0000256" key="11">
    <source>
        <dbReference type="ARBA" id="ARBA00023163"/>
    </source>
</evidence>
<dbReference type="Pfam" id="PF01807">
    <property type="entry name" value="Zn_ribbon_DnaG"/>
    <property type="match status" value="1"/>
</dbReference>
<evidence type="ECO:0000256" key="8">
    <source>
        <dbReference type="ARBA" id="ARBA00022833"/>
    </source>
</evidence>
<evidence type="ECO:0000256" key="13">
    <source>
        <dbReference type="PIRNR" id="PIRNR002811"/>
    </source>
</evidence>
<dbReference type="Gene3D" id="1.10.860.10">
    <property type="entry name" value="DNAb Helicase, Chain A"/>
    <property type="match status" value="1"/>
</dbReference>
<keyword evidence="6 12" id="KW-0479">Metal-binding</keyword>
<dbReference type="Gene3D" id="3.90.980.10">
    <property type="entry name" value="DNA primase, catalytic core, N-terminal domain"/>
    <property type="match status" value="1"/>
</dbReference>
<evidence type="ECO:0000259" key="14">
    <source>
        <dbReference type="PROSITE" id="PS50880"/>
    </source>
</evidence>
<keyword evidence="8 12" id="KW-0862">Zinc</keyword>
<dbReference type="InterPro" id="IPR037068">
    <property type="entry name" value="DNA_primase_core_N_sf"/>
</dbReference>
<dbReference type="InterPro" id="IPR006171">
    <property type="entry name" value="TOPRIM_dom"/>
</dbReference>
<keyword evidence="3 12" id="KW-0808">Transferase</keyword>
<comment type="subunit">
    <text evidence="12">Monomer. Interacts with DnaB.</text>
</comment>
<keyword evidence="16" id="KW-1185">Reference proteome</keyword>
<feature type="zinc finger region" description="CHC2-type" evidence="12">
    <location>
        <begin position="40"/>
        <end position="64"/>
    </location>
</feature>
<dbReference type="Pfam" id="PF10410">
    <property type="entry name" value="DnaB_bind"/>
    <property type="match status" value="1"/>
</dbReference>
<evidence type="ECO:0000256" key="2">
    <source>
        <dbReference type="ARBA" id="ARBA00022515"/>
    </source>
</evidence>
<evidence type="ECO:0000256" key="10">
    <source>
        <dbReference type="ARBA" id="ARBA00023125"/>
    </source>
</evidence>
<dbReference type="RefSeq" id="WP_347435615.1">
    <property type="nucleotide sequence ID" value="NZ_CP089291.1"/>
</dbReference>
<feature type="domain" description="Toprim" evidence="14">
    <location>
        <begin position="262"/>
        <end position="343"/>
    </location>
</feature>
<evidence type="ECO:0000256" key="6">
    <source>
        <dbReference type="ARBA" id="ARBA00022723"/>
    </source>
</evidence>
<dbReference type="SMART" id="SM00400">
    <property type="entry name" value="ZnF_CHCC"/>
    <property type="match status" value="1"/>
</dbReference>
<dbReference type="EC" id="2.7.7.101" evidence="12"/>
<reference evidence="15" key="1">
    <citation type="submission" date="2021-12" db="EMBL/GenBank/DDBJ databases">
        <title>Alicyclobacillaceae gen. nov., sp. nov., isolated from chalcocite enrichment system.</title>
        <authorList>
            <person name="Jiang Z."/>
        </authorList>
    </citation>
    <scope>NUCLEOTIDE SEQUENCE</scope>
    <source>
        <strain evidence="15">MYW30-H2</strain>
    </source>
</reference>
<dbReference type="PIRSF" id="PIRSF002811">
    <property type="entry name" value="DnaG"/>
    <property type="match status" value="1"/>
</dbReference>
<dbReference type="InterPro" id="IPR006295">
    <property type="entry name" value="DNA_primase_DnaG"/>
</dbReference>
<dbReference type="NCBIfam" id="TIGR01391">
    <property type="entry name" value="dnaG"/>
    <property type="match status" value="1"/>
</dbReference>
<evidence type="ECO:0000256" key="12">
    <source>
        <dbReference type="HAMAP-Rule" id="MF_00974"/>
    </source>
</evidence>
<evidence type="ECO:0000313" key="15">
    <source>
        <dbReference type="EMBL" id="UOF88934.1"/>
    </source>
</evidence>
<comment type="cofactor">
    <cofactor evidence="12 13">
        <name>Zn(2+)</name>
        <dbReference type="ChEBI" id="CHEBI:29105"/>
    </cofactor>
    <text evidence="12 13">Binds 1 zinc ion per monomer.</text>
</comment>
<comment type="function">
    <text evidence="12 13">RNA polymerase that catalyzes the synthesis of short RNA molecules used as primers for DNA polymerase during DNA replication.</text>
</comment>
<dbReference type="InterPro" id="IPR036977">
    <property type="entry name" value="DNA_primase_Znf_CHC2"/>
</dbReference>
<accession>A0ABY4CF74</accession>
<keyword evidence="5 12" id="KW-0235">DNA replication</keyword>
<dbReference type="InterPro" id="IPR050219">
    <property type="entry name" value="DnaG_primase"/>
</dbReference>
<keyword evidence="11 12" id="KW-0804">Transcription</keyword>
<dbReference type="InterPro" id="IPR002694">
    <property type="entry name" value="Znf_CHC2"/>
</dbReference>
<dbReference type="PROSITE" id="PS50880">
    <property type="entry name" value="TOPRIM"/>
    <property type="match status" value="1"/>
</dbReference>
<evidence type="ECO:0000313" key="16">
    <source>
        <dbReference type="Proteomes" id="UP000830167"/>
    </source>
</evidence>
<evidence type="ECO:0000256" key="9">
    <source>
        <dbReference type="ARBA" id="ARBA00022842"/>
    </source>
</evidence>
<dbReference type="PANTHER" id="PTHR30313">
    <property type="entry name" value="DNA PRIMASE"/>
    <property type="match status" value="1"/>
</dbReference>
<dbReference type="InterPro" id="IPR034151">
    <property type="entry name" value="TOPRIM_DnaG_bac"/>
</dbReference>
<evidence type="ECO:0000256" key="5">
    <source>
        <dbReference type="ARBA" id="ARBA00022705"/>
    </source>
</evidence>
<dbReference type="InterPro" id="IPR016136">
    <property type="entry name" value="DNA_helicase_N/primase_C"/>
</dbReference>
<dbReference type="Proteomes" id="UP000830167">
    <property type="component" value="Chromosome"/>
</dbReference>
<proteinExistence type="inferred from homology"/>
<dbReference type="CDD" id="cd03364">
    <property type="entry name" value="TOPRIM_DnaG_primases"/>
    <property type="match status" value="1"/>
</dbReference>
<protein>
    <recommendedName>
        <fullName evidence="12 13">DNA primase</fullName>
        <ecNumber evidence="12">2.7.7.101</ecNumber>
    </recommendedName>
</protein>
<dbReference type="SMART" id="SM00493">
    <property type="entry name" value="TOPRIM"/>
    <property type="match status" value="1"/>
</dbReference>
<dbReference type="Gene3D" id="3.40.1360.10">
    <property type="match status" value="1"/>
</dbReference>
<comment type="similarity">
    <text evidence="12 13">Belongs to the DnaG primase family.</text>
</comment>
<organism evidence="15 16">
    <name type="scientific">Fodinisporobacter ferrooxydans</name>
    <dbReference type="NCBI Taxonomy" id="2901836"/>
    <lineage>
        <taxon>Bacteria</taxon>
        <taxon>Bacillati</taxon>
        <taxon>Bacillota</taxon>
        <taxon>Bacilli</taxon>
        <taxon>Bacillales</taxon>
        <taxon>Alicyclobacillaceae</taxon>
        <taxon>Fodinisporobacter</taxon>
    </lineage>
</organism>
<evidence type="ECO:0000256" key="7">
    <source>
        <dbReference type="ARBA" id="ARBA00022771"/>
    </source>
</evidence>
<evidence type="ECO:0000256" key="3">
    <source>
        <dbReference type="ARBA" id="ARBA00022679"/>
    </source>
</evidence>
<keyword evidence="7 12" id="KW-0863">Zinc-finger</keyword>
<evidence type="ECO:0000256" key="1">
    <source>
        <dbReference type="ARBA" id="ARBA00022478"/>
    </source>
</evidence>
<dbReference type="InterPro" id="IPR019475">
    <property type="entry name" value="DNA_primase_DnaB-bd"/>
</dbReference>
<dbReference type="InterPro" id="IPR013264">
    <property type="entry name" value="DNAG_N"/>
</dbReference>
<evidence type="ECO:0000256" key="4">
    <source>
        <dbReference type="ARBA" id="ARBA00022695"/>
    </source>
</evidence>
<dbReference type="HAMAP" id="MF_00974">
    <property type="entry name" value="DNA_primase_DnaG"/>
    <property type="match status" value="1"/>
</dbReference>
<keyword evidence="9" id="KW-0460">Magnesium</keyword>
<comment type="catalytic activity">
    <reaction evidence="12">
        <text>ssDNA + n NTP = ssDNA/pppN(pN)n-1 hybrid + (n-1) diphosphate.</text>
        <dbReference type="EC" id="2.7.7.101"/>
    </reaction>
</comment>
<dbReference type="PANTHER" id="PTHR30313:SF2">
    <property type="entry name" value="DNA PRIMASE"/>
    <property type="match status" value="1"/>
</dbReference>
<keyword evidence="4 12" id="KW-0548">Nucleotidyltransferase</keyword>
<keyword evidence="2 12" id="KW-0639">Primosome</keyword>
<dbReference type="SUPFAM" id="SSF57783">
    <property type="entry name" value="Zinc beta-ribbon"/>
    <property type="match status" value="1"/>
</dbReference>
<dbReference type="EMBL" id="CP089291">
    <property type="protein sequence ID" value="UOF88934.1"/>
    <property type="molecule type" value="Genomic_DNA"/>
</dbReference>
<dbReference type="Pfam" id="PF13155">
    <property type="entry name" value="Toprim_2"/>
    <property type="match status" value="1"/>
</dbReference>
<sequence>MSVRIPQEILDQIREQLDIVDVISEYVQLKRVGRSFMGLCPFHPEKSPSFSVSQEKQFYHCFGCGAGGNVFSFLMQIEHISFVESVKLLSKRTQVAFDFDDRQLEADETYRRRKRMMEAHDLASKFYNYILMNTEVGVQALHYLERRGLRKSTIEEFQLGYAPDSWDTLGRFLHKRGFDAALLLECGLLTESGQYPGKVFDRFRDRILFPVHDGQGNCIAFGGRIMAKGEPKYLNSPETALFHKGRILYNLHRARQAIRKSGAALLCEGYLDVISAYQAGVPYAVAALGTALTPDQASILKRNAQYVVMAYDGDQAGVNAAKKNAIVLDQAGVEAKVAVMPQGLDPDDVVKTYGSEYFQSLITREAISSADYMLQIMRKDYALSTNEGKSKYLQAAMAYLASVTNPIEQEIHLRNLESEFKVSMDVLKTELQAQAMSARQSDRHEKRNVSAASDRQRRMERFFLQKTLPAHVIAEQYLLTHMLIDIGVITQVQDIGFVEFSVDEHNVLFAQLIRYMSEQPDTYINVAGFLEFLQEERLISYVTFLLARSDQLDMRPGLIEEYVRRIQLHQSELVLRKFEAELIASGNRGDFAQMREVQGKIQQVREQIQELKAAGKLER</sequence>
<comment type="domain">
    <text evidence="12">Contains an N-terminal zinc-binding domain, a central core domain that contains the primase activity, and a C-terminal DnaB-binding domain.</text>
</comment>
<dbReference type="Pfam" id="PF08275">
    <property type="entry name" value="DNAG_N"/>
    <property type="match status" value="1"/>
</dbReference>
<dbReference type="Gene3D" id="3.90.580.10">
    <property type="entry name" value="Zinc finger, CHC2-type domain"/>
    <property type="match status" value="1"/>
</dbReference>
<name>A0ABY4CF74_9BACL</name>
<keyword evidence="1 12" id="KW-0240">DNA-directed RNA polymerase</keyword>